<evidence type="ECO:0000313" key="2">
    <source>
        <dbReference type="Proteomes" id="UP000027361"/>
    </source>
</evidence>
<dbReference type="RefSeq" id="XP_013245133.1">
    <property type="nucleotide sequence ID" value="XM_013389679.1"/>
</dbReference>
<evidence type="ECO:0000313" key="1">
    <source>
        <dbReference type="EMBL" id="KDN52307.1"/>
    </source>
</evidence>
<comment type="caution">
    <text evidence="1">The sequence shown here is derived from an EMBL/GenBank/DDBJ whole genome shotgun (WGS) entry which is preliminary data.</text>
</comment>
<accession>A0A066WED7</accession>
<dbReference type="AlphaFoldDB" id="A0A066WED7"/>
<dbReference type="EMBL" id="JMSN01000011">
    <property type="protein sequence ID" value="KDN52307.1"/>
    <property type="molecule type" value="Genomic_DNA"/>
</dbReference>
<dbReference type="HOGENOM" id="CLU_2098520_0_0_1"/>
<proteinExistence type="predicted"/>
<protein>
    <submittedName>
        <fullName evidence="1">Uncharacterized protein</fullName>
    </submittedName>
</protein>
<name>A0A066WED7_TILAU</name>
<organism evidence="1 2">
    <name type="scientific">Tilletiaria anomala (strain ATCC 24038 / CBS 436.72 / UBC 951)</name>
    <dbReference type="NCBI Taxonomy" id="1037660"/>
    <lineage>
        <taxon>Eukaryota</taxon>
        <taxon>Fungi</taxon>
        <taxon>Dikarya</taxon>
        <taxon>Basidiomycota</taxon>
        <taxon>Ustilaginomycotina</taxon>
        <taxon>Exobasidiomycetes</taxon>
        <taxon>Georgefischeriales</taxon>
        <taxon>Tilletiariaceae</taxon>
        <taxon>Tilletiaria</taxon>
    </lineage>
</organism>
<dbReference type="Proteomes" id="UP000027361">
    <property type="component" value="Unassembled WGS sequence"/>
</dbReference>
<dbReference type="GeneID" id="25261705"/>
<keyword evidence="2" id="KW-1185">Reference proteome</keyword>
<sequence>MSFSSRNREQIHMTLPSPPHFTAACVALESAALQVTCPYNFALMITQSISSAYRRGQSDHPSTDRASLSILVATTWATGYSSRGNRCQVTIDALLTAFRHLSHVLALCMCSIHCLL</sequence>
<dbReference type="PROSITE" id="PS51257">
    <property type="entry name" value="PROKAR_LIPOPROTEIN"/>
    <property type="match status" value="1"/>
</dbReference>
<dbReference type="InParanoid" id="A0A066WED7"/>
<gene>
    <name evidence="1" type="ORF">K437DRAFT_15736</name>
</gene>
<reference evidence="1 2" key="1">
    <citation type="submission" date="2014-05" db="EMBL/GenBank/DDBJ databases">
        <title>Draft genome sequence of a rare smut relative, Tilletiaria anomala UBC 951.</title>
        <authorList>
            <consortium name="DOE Joint Genome Institute"/>
            <person name="Toome M."/>
            <person name="Kuo A."/>
            <person name="Henrissat B."/>
            <person name="Lipzen A."/>
            <person name="Tritt A."/>
            <person name="Yoshinaga Y."/>
            <person name="Zane M."/>
            <person name="Barry K."/>
            <person name="Grigoriev I.V."/>
            <person name="Spatafora J.W."/>
            <person name="Aimea M.C."/>
        </authorList>
    </citation>
    <scope>NUCLEOTIDE SEQUENCE [LARGE SCALE GENOMIC DNA]</scope>
    <source>
        <strain evidence="1 2">UBC 951</strain>
    </source>
</reference>